<dbReference type="PROSITE" id="PS50043">
    <property type="entry name" value="HTH_LUXR_2"/>
    <property type="match status" value="1"/>
</dbReference>
<dbReference type="EMBL" id="JAPDOD010000084">
    <property type="protein sequence ID" value="MDA0167011.1"/>
    <property type="molecule type" value="Genomic_DNA"/>
</dbReference>
<protein>
    <submittedName>
        <fullName evidence="4">LuxR C-terminal-related transcriptional regulator</fullName>
    </submittedName>
</protein>
<proteinExistence type="predicted"/>
<dbReference type="CDD" id="cd06170">
    <property type="entry name" value="LuxR_C_like"/>
    <property type="match status" value="1"/>
</dbReference>
<dbReference type="InterPro" id="IPR011990">
    <property type="entry name" value="TPR-like_helical_dom_sf"/>
</dbReference>
<dbReference type="SMART" id="SM00421">
    <property type="entry name" value="HTH_LUXR"/>
    <property type="match status" value="1"/>
</dbReference>
<organism evidence="4 5">
    <name type="scientific">Solirubrobacter ginsenosidimutans</name>
    <dbReference type="NCBI Taxonomy" id="490573"/>
    <lineage>
        <taxon>Bacteria</taxon>
        <taxon>Bacillati</taxon>
        <taxon>Actinomycetota</taxon>
        <taxon>Thermoleophilia</taxon>
        <taxon>Solirubrobacterales</taxon>
        <taxon>Solirubrobacteraceae</taxon>
        <taxon>Solirubrobacter</taxon>
    </lineage>
</organism>
<dbReference type="GO" id="GO:0004016">
    <property type="term" value="F:adenylate cyclase activity"/>
    <property type="evidence" value="ECO:0007669"/>
    <property type="project" value="TreeGrafter"/>
</dbReference>
<evidence type="ECO:0000256" key="1">
    <source>
        <dbReference type="ARBA" id="ARBA00022741"/>
    </source>
</evidence>
<dbReference type="SUPFAM" id="SSF46894">
    <property type="entry name" value="C-terminal effector domain of the bipartite response regulators"/>
    <property type="match status" value="1"/>
</dbReference>
<dbReference type="InterPro" id="IPR000792">
    <property type="entry name" value="Tscrpt_reg_LuxR_C"/>
</dbReference>
<dbReference type="InterPro" id="IPR041664">
    <property type="entry name" value="AAA_16"/>
</dbReference>
<dbReference type="Pfam" id="PF00196">
    <property type="entry name" value="GerE"/>
    <property type="match status" value="1"/>
</dbReference>
<dbReference type="PROSITE" id="PS00622">
    <property type="entry name" value="HTH_LUXR_1"/>
    <property type="match status" value="1"/>
</dbReference>
<dbReference type="Proteomes" id="UP001149140">
    <property type="component" value="Unassembled WGS sequence"/>
</dbReference>
<reference evidence="4" key="1">
    <citation type="submission" date="2022-10" db="EMBL/GenBank/DDBJ databases">
        <title>The WGS of Solirubrobacter ginsenosidimutans DSM 21036.</title>
        <authorList>
            <person name="Jiang Z."/>
        </authorList>
    </citation>
    <scope>NUCLEOTIDE SEQUENCE</scope>
    <source>
        <strain evidence="4">DSM 21036</strain>
    </source>
</reference>
<dbReference type="GO" id="GO:0005737">
    <property type="term" value="C:cytoplasm"/>
    <property type="evidence" value="ECO:0007669"/>
    <property type="project" value="TreeGrafter"/>
</dbReference>
<name>A0A9X3S8I0_9ACTN</name>
<dbReference type="SUPFAM" id="SSF52540">
    <property type="entry name" value="P-loop containing nucleoside triphosphate hydrolases"/>
    <property type="match status" value="1"/>
</dbReference>
<dbReference type="GO" id="GO:0005524">
    <property type="term" value="F:ATP binding"/>
    <property type="evidence" value="ECO:0007669"/>
    <property type="project" value="UniProtKB-KW"/>
</dbReference>
<keyword evidence="5" id="KW-1185">Reference proteome</keyword>
<dbReference type="PANTHER" id="PTHR16305">
    <property type="entry name" value="TESTICULAR SOLUBLE ADENYLYL CYCLASE"/>
    <property type="match status" value="1"/>
</dbReference>
<feature type="domain" description="HTH luxR-type" evidence="3">
    <location>
        <begin position="820"/>
        <end position="884"/>
    </location>
</feature>
<evidence type="ECO:0000256" key="2">
    <source>
        <dbReference type="ARBA" id="ARBA00022840"/>
    </source>
</evidence>
<dbReference type="RefSeq" id="WP_270046263.1">
    <property type="nucleotide sequence ID" value="NZ_JAPDOD010000084.1"/>
</dbReference>
<evidence type="ECO:0000313" key="4">
    <source>
        <dbReference type="EMBL" id="MDA0167011.1"/>
    </source>
</evidence>
<dbReference type="GO" id="GO:0003677">
    <property type="term" value="F:DNA binding"/>
    <property type="evidence" value="ECO:0007669"/>
    <property type="project" value="InterPro"/>
</dbReference>
<dbReference type="SUPFAM" id="SSF48452">
    <property type="entry name" value="TPR-like"/>
    <property type="match status" value="1"/>
</dbReference>
<dbReference type="InterPro" id="IPR016032">
    <property type="entry name" value="Sig_transdc_resp-reg_C-effctor"/>
</dbReference>
<accession>A0A9X3S8I0</accession>
<keyword evidence="1" id="KW-0547">Nucleotide-binding</keyword>
<dbReference type="Gene3D" id="1.10.10.10">
    <property type="entry name" value="Winged helix-like DNA-binding domain superfamily/Winged helix DNA-binding domain"/>
    <property type="match status" value="1"/>
</dbReference>
<dbReference type="PANTHER" id="PTHR16305:SF35">
    <property type="entry name" value="TRANSCRIPTIONAL ACTIVATOR DOMAIN"/>
    <property type="match status" value="1"/>
</dbReference>
<comment type="caution">
    <text evidence="4">The sequence shown here is derived from an EMBL/GenBank/DDBJ whole genome shotgun (WGS) entry which is preliminary data.</text>
</comment>
<dbReference type="Pfam" id="PF13191">
    <property type="entry name" value="AAA_16"/>
    <property type="match status" value="1"/>
</dbReference>
<evidence type="ECO:0000259" key="3">
    <source>
        <dbReference type="PROSITE" id="PS50043"/>
    </source>
</evidence>
<dbReference type="GO" id="GO:0006355">
    <property type="term" value="P:regulation of DNA-templated transcription"/>
    <property type="evidence" value="ECO:0007669"/>
    <property type="project" value="InterPro"/>
</dbReference>
<dbReference type="InterPro" id="IPR036388">
    <property type="entry name" value="WH-like_DNA-bd_sf"/>
</dbReference>
<evidence type="ECO:0000313" key="5">
    <source>
        <dbReference type="Proteomes" id="UP001149140"/>
    </source>
</evidence>
<dbReference type="InterPro" id="IPR027417">
    <property type="entry name" value="P-loop_NTPase"/>
</dbReference>
<keyword evidence="2" id="KW-0067">ATP-binding</keyword>
<dbReference type="PRINTS" id="PR00038">
    <property type="entry name" value="HTHLUXR"/>
</dbReference>
<sequence length="884" mass="94663">MGEIVGRELELERVSGLEAGALVLEGEPGIGKTTLWEAGIDGARSRGVRALVARPNGAEAQLSFAALIDLCEGIDAGALPAPQRDALEVALLRRSPAGAPPEPHAIGLGLRAVLSAHAPLLVAIDDIQWLDAPSAQALAFAARRLEGEPVTFLLARRPGEPSRLEQVLERRRLERVEIGPFGVRETRRLLLERLGLRVDLPLLRRIVDATLGNPLFALEVGRLLAARGLPEAGEELPVPVSVEDLLGTRVAALPAPERRLLLAVALSADLHVDELRAVGDGVYDALDAGLLLADGDRVRASHPLLAAAARTQARPGEQRALHAVLARTVREPEQRALHLALAAERPDAALAAEIAAAAANAAARGARPEAVALAEQALRLTPPDDGRRGERLLRLGEALEVAGERLRLSDLLLGAIDTLAPGEQRVRAWLLLADSGIVTRDENAARVERALAEAGDDPALRARVLAFKALSTAAEGVERIAEAERWALEALPELDAMRALGWARALRGLELDGLAARFRDAAGPGAQLVDAPEPVAALRSSWRGELAAARSATTAFLADAAERGEEVSYAWLRLNLTELELRAGEWDAAERLLDEWAESDAGQLLITPTYQRCRALLAVGRGDAEDARRWGRTALAEAETRDYRWQVLESRRALGSAALLAGDPDEAAEQLRWVWGYCAREGIDEPGAFPVAPDLVEALVELGELDEARAVTRRLAEPGEAHPWAWLTACRSAAVISLAVGDDPASAAVLTEVAAEYARRGLRFDAARAFLALGRGQRRQRQWRAAREALGEAAERFDALGSPGWAALTRAEIARVGGRKPRAEGELTRTEAQVAQLAAAGRTNKEIAHALFVTVHTVEAHLSSTYAKLGVRSRAQLSQRLPAP</sequence>
<gene>
    <name evidence="4" type="ORF">OM076_42515</name>
</gene>
<dbReference type="AlphaFoldDB" id="A0A9X3S8I0"/>